<dbReference type="Gramene" id="C.cajan_44078.t">
    <property type="protein sequence ID" value="C.cajan_44078.t.cds1"/>
    <property type="gene ID" value="C.cajan_44078"/>
</dbReference>
<dbReference type="InterPro" id="IPR052035">
    <property type="entry name" value="ZnF_BED_domain_contain"/>
</dbReference>
<proteinExistence type="predicted"/>
<organism evidence="1 2">
    <name type="scientific">Cajanus cajan</name>
    <name type="common">Pigeon pea</name>
    <name type="synonym">Cajanus indicus</name>
    <dbReference type="NCBI Taxonomy" id="3821"/>
    <lineage>
        <taxon>Eukaryota</taxon>
        <taxon>Viridiplantae</taxon>
        <taxon>Streptophyta</taxon>
        <taxon>Embryophyta</taxon>
        <taxon>Tracheophyta</taxon>
        <taxon>Spermatophyta</taxon>
        <taxon>Magnoliopsida</taxon>
        <taxon>eudicotyledons</taxon>
        <taxon>Gunneridae</taxon>
        <taxon>Pentapetalae</taxon>
        <taxon>rosids</taxon>
        <taxon>fabids</taxon>
        <taxon>Fabales</taxon>
        <taxon>Fabaceae</taxon>
        <taxon>Papilionoideae</taxon>
        <taxon>50 kb inversion clade</taxon>
        <taxon>NPAAA clade</taxon>
        <taxon>indigoferoid/millettioid clade</taxon>
        <taxon>Phaseoleae</taxon>
        <taxon>Cajanus</taxon>
    </lineage>
</organism>
<reference evidence="1" key="1">
    <citation type="journal article" date="2012" name="Nat. Biotechnol.">
        <title>Draft genome sequence of pigeonpea (Cajanus cajan), an orphan legume crop of resource-poor farmers.</title>
        <authorList>
            <person name="Varshney R.K."/>
            <person name="Chen W."/>
            <person name="Li Y."/>
            <person name="Bharti A.K."/>
            <person name="Saxena R.K."/>
            <person name="Schlueter J.A."/>
            <person name="Donoghue M.T."/>
            <person name="Azam S."/>
            <person name="Fan G."/>
            <person name="Whaley A.M."/>
            <person name="Farmer A.D."/>
            <person name="Sheridan J."/>
            <person name="Iwata A."/>
            <person name="Tuteja R."/>
            <person name="Penmetsa R.V."/>
            <person name="Wu W."/>
            <person name="Upadhyaya H.D."/>
            <person name="Yang S.P."/>
            <person name="Shah T."/>
            <person name="Saxena K.B."/>
            <person name="Michael T."/>
            <person name="McCombie W.R."/>
            <person name="Yang B."/>
            <person name="Zhang G."/>
            <person name="Yang H."/>
            <person name="Wang J."/>
            <person name="Spillane C."/>
            <person name="Cook D.R."/>
            <person name="May G.D."/>
            <person name="Xu X."/>
            <person name="Jackson S.A."/>
        </authorList>
    </citation>
    <scope>NUCLEOTIDE SEQUENCE [LARGE SCALE GENOMIC DNA]</scope>
</reference>
<evidence type="ECO:0000313" key="1">
    <source>
        <dbReference type="EMBL" id="KYP32533.1"/>
    </source>
</evidence>
<dbReference type="PANTHER" id="PTHR46481:SF8">
    <property type="entry name" value="ZINC FINGER BED DOMAIN-CONTAINING PROTEIN RICESLEEPER 1-LIKE"/>
    <property type="match status" value="1"/>
</dbReference>
<sequence length="146" mass="16880">MLRHLIKCQKYVGSLCHDPSQTVLTFGLGKSREKSNLVPASHRFNVEACRKALGTFVIIDEQPFKVVEGEGFKCLCKQLQPQFTIVSRHTMARDCFQLYLDENLRLKAFFKSNCSKVALTSDCWTSIQNLNYLALITYFIDNEWKY</sequence>
<dbReference type="EMBL" id="KQ485233">
    <property type="protein sequence ID" value="KYP32533.1"/>
    <property type="molecule type" value="Genomic_DNA"/>
</dbReference>
<keyword evidence="2" id="KW-1185">Reference proteome</keyword>
<accession>A0A151QQF2</accession>
<dbReference type="Proteomes" id="UP000075243">
    <property type="component" value="Unassembled WGS sequence"/>
</dbReference>
<protein>
    <submittedName>
        <fullName evidence="1">AC9 transposase</fullName>
    </submittedName>
</protein>
<dbReference type="SUPFAM" id="SSF140996">
    <property type="entry name" value="Hermes dimerisation domain"/>
    <property type="match status" value="1"/>
</dbReference>
<dbReference type="AlphaFoldDB" id="A0A151QQF2"/>
<gene>
    <name evidence="1" type="ORF">KK1_046772</name>
</gene>
<dbReference type="STRING" id="3821.A0A151QQF2"/>
<dbReference type="PANTHER" id="PTHR46481">
    <property type="entry name" value="ZINC FINGER BED DOMAIN-CONTAINING PROTEIN 4"/>
    <property type="match status" value="1"/>
</dbReference>
<name>A0A151QQF2_CAJCA</name>
<evidence type="ECO:0000313" key="2">
    <source>
        <dbReference type="Proteomes" id="UP000075243"/>
    </source>
</evidence>